<evidence type="ECO:0000313" key="3">
    <source>
        <dbReference type="Proteomes" id="UP000653644"/>
    </source>
</evidence>
<name>A0ABQ3CH03_9ACTN</name>
<proteinExistence type="predicted"/>
<protein>
    <submittedName>
        <fullName evidence="2">Uncharacterized protein</fullName>
    </submittedName>
</protein>
<dbReference type="Proteomes" id="UP000653644">
    <property type="component" value="Unassembled WGS sequence"/>
</dbReference>
<gene>
    <name evidence="2" type="ORF">GCM10010345_18590</name>
</gene>
<sequence length="133" mass="14261">MRDRAVRRAALVRRTPSLLPADRLRERVVEAIGDALGFRLSRPGARRSHRRRVGGAAAGGRPAPGERQQELLGGGGPGAQEVGVVRPARRARPAAALRRRRPGYRTRRQETGAGRRNVLVAGAALGAAGRSRL</sequence>
<keyword evidence="3" id="KW-1185">Reference proteome</keyword>
<accession>A0ABQ3CH03</accession>
<dbReference type="EMBL" id="BMVN01000005">
    <property type="protein sequence ID" value="GHA14335.1"/>
    <property type="molecule type" value="Genomic_DNA"/>
</dbReference>
<comment type="caution">
    <text evidence="2">The sequence shown here is derived from an EMBL/GenBank/DDBJ whole genome shotgun (WGS) entry which is preliminary data.</text>
</comment>
<feature type="region of interest" description="Disordered" evidence="1">
    <location>
        <begin position="43"/>
        <end position="115"/>
    </location>
</feature>
<evidence type="ECO:0000313" key="2">
    <source>
        <dbReference type="EMBL" id="GHA14335.1"/>
    </source>
</evidence>
<feature type="compositionally biased region" description="Basic residues" evidence="1">
    <location>
        <begin position="87"/>
        <end position="106"/>
    </location>
</feature>
<feature type="compositionally biased region" description="Basic residues" evidence="1">
    <location>
        <begin position="44"/>
        <end position="53"/>
    </location>
</feature>
<organism evidence="2 3">
    <name type="scientific">Streptomyces canarius</name>
    <dbReference type="NCBI Taxonomy" id="285453"/>
    <lineage>
        <taxon>Bacteria</taxon>
        <taxon>Bacillati</taxon>
        <taxon>Actinomycetota</taxon>
        <taxon>Actinomycetes</taxon>
        <taxon>Kitasatosporales</taxon>
        <taxon>Streptomycetaceae</taxon>
        <taxon>Streptomyces</taxon>
    </lineage>
</organism>
<evidence type="ECO:0000256" key="1">
    <source>
        <dbReference type="SAM" id="MobiDB-lite"/>
    </source>
</evidence>
<reference evidence="3" key="1">
    <citation type="journal article" date="2019" name="Int. J. Syst. Evol. Microbiol.">
        <title>The Global Catalogue of Microorganisms (GCM) 10K type strain sequencing project: providing services to taxonomists for standard genome sequencing and annotation.</title>
        <authorList>
            <consortium name="The Broad Institute Genomics Platform"/>
            <consortium name="The Broad Institute Genome Sequencing Center for Infectious Disease"/>
            <person name="Wu L."/>
            <person name="Ma J."/>
        </authorList>
    </citation>
    <scope>NUCLEOTIDE SEQUENCE [LARGE SCALE GENOMIC DNA]</scope>
    <source>
        <strain evidence="3">JCM 4733</strain>
    </source>
</reference>